<keyword evidence="2" id="KW-1185">Reference proteome</keyword>
<protein>
    <submittedName>
        <fullName evidence="1">GAF domain-containing protein</fullName>
    </submittedName>
</protein>
<dbReference type="InterPro" id="IPR029016">
    <property type="entry name" value="GAF-like_dom_sf"/>
</dbReference>
<accession>A0A1W1WJM9</accession>
<sequence length="150" mass="16432">MAELADFQKAVERITQWKNQGPDDVAVMANVVAQIRQLWPSWCWVGFYRVFHLGHDLILGPFYGPPAPSLISWGQGVVGSCAAERAVQIVGSIKKFPGYIAAIADTQCEVGLPLIRNNHLYAVLDCQSPEVDGIDLVAVEWLGQIVSILS</sequence>
<dbReference type="STRING" id="28034.BFX07_11285"/>
<evidence type="ECO:0000313" key="2">
    <source>
        <dbReference type="Proteomes" id="UP000192660"/>
    </source>
</evidence>
<dbReference type="AlphaFoldDB" id="A0A1W1WJM9"/>
<dbReference type="RefSeq" id="WP_020373186.1">
    <property type="nucleotide sequence ID" value="NZ_FWWY01000001.1"/>
</dbReference>
<evidence type="ECO:0000313" key="1">
    <source>
        <dbReference type="EMBL" id="SMC06369.1"/>
    </source>
</evidence>
<proteinExistence type="predicted"/>
<dbReference type="Proteomes" id="UP000192660">
    <property type="component" value="Unassembled WGS sequence"/>
</dbReference>
<dbReference type="Gene3D" id="3.30.450.40">
    <property type="match status" value="1"/>
</dbReference>
<name>A0A1W1WJM9_SULTA</name>
<dbReference type="SUPFAM" id="SSF55781">
    <property type="entry name" value="GAF domain-like"/>
    <property type="match status" value="1"/>
</dbReference>
<gene>
    <name evidence="1" type="ORF">SAMN00768000_2783</name>
</gene>
<organism evidence="1 2">
    <name type="scientific">Sulfobacillus thermosulfidooxidans (strain DSM 9293 / VKM B-1269 / AT-1)</name>
    <dbReference type="NCBI Taxonomy" id="929705"/>
    <lineage>
        <taxon>Bacteria</taxon>
        <taxon>Bacillati</taxon>
        <taxon>Bacillota</taxon>
        <taxon>Clostridia</taxon>
        <taxon>Eubacteriales</taxon>
        <taxon>Clostridiales Family XVII. Incertae Sedis</taxon>
        <taxon>Sulfobacillus</taxon>
    </lineage>
</organism>
<dbReference type="OrthoDB" id="9796252at2"/>
<reference evidence="2" key="1">
    <citation type="submission" date="2017-04" db="EMBL/GenBank/DDBJ databases">
        <authorList>
            <person name="Varghese N."/>
            <person name="Submissions S."/>
        </authorList>
    </citation>
    <scope>NUCLEOTIDE SEQUENCE [LARGE SCALE GENOMIC DNA]</scope>
    <source>
        <strain evidence="2">DSM 9293</strain>
    </source>
</reference>
<dbReference type="EMBL" id="FWWY01000001">
    <property type="protein sequence ID" value="SMC06369.1"/>
    <property type="molecule type" value="Genomic_DNA"/>
</dbReference>